<evidence type="ECO:0000256" key="2">
    <source>
        <dbReference type="SAM" id="SignalP"/>
    </source>
</evidence>
<dbReference type="InterPro" id="IPR011754">
    <property type="entry name" value="Mxa_paralog_2268"/>
</dbReference>
<keyword evidence="4" id="KW-1185">Reference proteome</keyword>
<comment type="caution">
    <text evidence="3">The sequence shown here is derived from an EMBL/GenBank/DDBJ whole genome shotgun (WGS) entry which is preliminary data.</text>
</comment>
<organism evidence="3 4">
    <name type="scientific">Pyxidicoccus fallax</name>
    <dbReference type="NCBI Taxonomy" id="394095"/>
    <lineage>
        <taxon>Bacteria</taxon>
        <taxon>Pseudomonadati</taxon>
        <taxon>Myxococcota</taxon>
        <taxon>Myxococcia</taxon>
        <taxon>Myxococcales</taxon>
        <taxon>Cystobacterineae</taxon>
        <taxon>Myxococcaceae</taxon>
        <taxon>Pyxidicoccus</taxon>
    </lineage>
</organism>
<dbReference type="Pfam" id="PF09544">
    <property type="entry name" value="DUF2381"/>
    <property type="match status" value="1"/>
</dbReference>
<evidence type="ECO:0000313" key="3">
    <source>
        <dbReference type="EMBL" id="NMO17481.1"/>
    </source>
</evidence>
<feature type="region of interest" description="Disordered" evidence="1">
    <location>
        <begin position="146"/>
        <end position="166"/>
    </location>
</feature>
<feature type="chain" id="PRO_5032988518" evidence="2">
    <location>
        <begin position="24"/>
        <end position="302"/>
    </location>
</feature>
<accession>A0A848LID2</accession>
<evidence type="ECO:0000313" key="4">
    <source>
        <dbReference type="Proteomes" id="UP000518300"/>
    </source>
</evidence>
<dbReference type="RefSeq" id="WP_169346764.1">
    <property type="nucleotide sequence ID" value="NZ_JABBJJ010000100.1"/>
</dbReference>
<dbReference type="NCBIfam" id="TIGR02268">
    <property type="entry name" value="Myxococcus xanthus paralogous family TIGR02268"/>
    <property type="match status" value="1"/>
</dbReference>
<dbReference type="Proteomes" id="UP000518300">
    <property type="component" value="Unassembled WGS sequence"/>
</dbReference>
<feature type="signal peptide" evidence="2">
    <location>
        <begin position="1"/>
        <end position="23"/>
    </location>
</feature>
<keyword evidence="2" id="KW-0732">Signal</keyword>
<name>A0A848LID2_9BACT</name>
<sequence>MLQPIRLALALALFCGAAPRADAASGRAKRERPVAVVDSDAVPLPEIRVDKATSTLLFFPAAIAKSTLTVDEQPRTVDKAAIPVNESRIRVLDMGERSIIVQAVEDLRPGERHELAVFFADGRAPARASFVLMTDPAEVDARIDVERREPPNADCPAEASRPSPRPEDFVLLGYVDDHGVQTEKVDEASNAGQGLSSQPGVSYRGKGWVLVDVQIENSASQRPWAPREATLTGRRGFTLPARLVTVDGGKIAPGKTQRVLAVAVPPPPDAGPDFVLQIRGEGGRGLTIPRVRFQELLTEPHP</sequence>
<evidence type="ECO:0000256" key="1">
    <source>
        <dbReference type="SAM" id="MobiDB-lite"/>
    </source>
</evidence>
<protein>
    <submittedName>
        <fullName evidence="3">DUF2381 family protein</fullName>
    </submittedName>
</protein>
<reference evidence="3 4" key="1">
    <citation type="submission" date="2020-04" db="EMBL/GenBank/DDBJ databases">
        <title>Draft genome of Pyxidicoccus fallax type strain.</title>
        <authorList>
            <person name="Whitworth D.E."/>
        </authorList>
    </citation>
    <scope>NUCLEOTIDE SEQUENCE [LARGE SCALE GENOMIC DNA]</scope>
    <source>
        <strain evidence="3 4">DSM 14698</strain>
    </source>
</reference>
<proteinExistence type="predicted"/>
<dbReference type="AlphaFoldDB" id="A0A848LID2"/>
<gene>
    <name evidence="3" type="ORF">HG543_21830</name>
</gene>
<dbReference type="EMBL" id="JABBJJ010000100">
    <property type="protein sequence ID" value="NMO17481.1"/>
    <property type="molecule type" value="Genomic_DNA"/>
</dbReference>